<protein>
    <submittedName>
        <fullName evidence="1">Protein export cytoplasm protein SecA ATPase RNA helicase</fullName>
    </submittedName>
</protein>
<keyword evidence="1" id="KW-0067">ATP-binding</keyword>
<keyword evidence="2" id="KW-1185">Reference proteome</keyword>
<dbReference type="SUPFAM" id="SSF103642">
    <property type="entry name" value="Sec-C motif"/>
    <property type="match status" value="1"/>
</dbReference>
<proteinExistence type="predicted"/>
<dbReference type="OrthoDB" id="570299at2"/>
<sequence>MYQIVNLPESWQGESAVFLEGAIFASNLATKPLQPEVWLNDIAGDDAAVINPIVVGQINQQYNLLKRSEYSPLTLLAEPDLNSNLAEYSQGFMSVWPVIETQWQEAAMGDGSLRMLQALLTTMMLAIDESQTRKQMEQAGIIPAPLLSDFVDQFDVMVMEVALAADEAMVGGKAQRVNPFKDIGRNDSCPCDSGKKYKQCCGK</sequence>
<accession>A0A2N8ZB74</accession>
<reference evidence="1 2" key="1">
    <citation type="submission" date="2017-10" db="EMBL/GenBank/DDBJ databases">
        <authorList>
            <person name="Banno H."/>
            <person name="Chua N.-H."/>
        </authorList>
    </citation>
    <scope>NUCLEOTIDE SEQUENCE [LARGE SCALE GENOMIC DNA]</scope>
    <source>
        <strain evidence="1">Vibrio tapetis CECT4600</strain>
    </source>
</reference>
<keyword evidence="1" id="KW-0547">Nucleotide-binding</keyword>
<keyword evidence="1" id="KW-0378">Hydrolase</keyword>
<dbReference type="KEGG" id="vta:A1159"/>
<dbReference type="Pfam" id="PF02810">
    <property type="entry name" value="SEC-C"/>
    <property type="match status" value="1"/>
</dbReference>
<dbReference type="GO" id="GO:0004386">
    <property type="term" value="F:helicase activity"/>
    <property type="evidence" value="ECO:0007669"/>
    <property type="project" value="UniProtKB-KW"/>
</dbReference>
<name>A0A2N8ZB74_9VIBR</name>
<dbReference type="RefSeq" id="WP_102521852.1">
    <property type="nucleotide sequence ID" value="NZ_LT960611.1"/>
</dbReference>
<gene>
    <name evidence="1" type="ORF">VTAP4600_A1159</name>
</gene>
<keyword evidence="1" id="KW-0347">Helicase</keyword>
<organism evidence="1 2">
    <name type="scientific">Vibrio tapetis subsp. tapetis</name>
    <dbReference type="NCBI Taxonomy" id="1671868"/>
    <lineage>
        <taxon>Bacteria</taxon>
        <taxon>Pseudomonadati</taxon>
        <taxon>Pseudomonadota</taxon>
        <taxon>Gammaproteobacteria</taxon>
        <taxon>Vibrionales</taxon>
        <taxon>Vibrionaceae</taxon>
        <taxon>Vibrio</taxon>
    </lineage>
</organism>
<evidence type="ECO:0000313" key="1">
    <source>
        <dbReference type="EMBL" id="SON49138.1"/>
    </source>
</evidence>
<dbReference type="EMBL" id="LT960611">
    <property type="protein sequence ID" value="SON49138.1"/>
    <property type="molecule type" value="Genomic_DNA"/>
</dbReference>
<dbReference type="Proteomes" id="UP000235828">
    <property type="component" value="Chromosome A"/>
</dbReference>
<dbReference type="AlphaFoldDB" id="A0A2N8ZB74"/>
<evidence type="ECO:0000313" key="2">
    <source>
        <dbReference type="Proteomes" id="UP000235828"/>
    </source>
</evidence>
<dbReference type="InterPro" id="IPR004027">
    <property type="entry name" value="SEC_C_motif"/>
</dbReference>
<dbReference type="Gene3D" id="3.10.450.50">
    <property type="match status" value="1"/>
</dbReference>